<dbReference type="RefSeq" id="WP_072954765.1">
    <property type="nucleotide sequence ID" value="NZ_FQUH01000001.1"/>
</dbReference>
<dbReference type="Proteomes" id="UP000184159">
    <property type="component" value="Unassembled WGS sequence"/>
</dbReference>
<keyword evidence="1" id="KW-0472">Membrane</keyword>
<keyword evidence="1" id="KW-0812">Transmembrane</keyword>
<gene>
    <name evidence="2" type="ORF">SAMN02745781_00342</name>
</gene>
<name>A0A1M4TKF7_VIBGA</name>
<protein>
    <submittedName>
        <fullName evidence="2">Uncharacterized protein</fullName>
    </submittedName>
</protein>
<feature type="transmembrane region" description="Helical" evidence="1">
    <location>
        <begin position="36"/>
        <end position="63"/>
    </location>
</feature>
<sequence>MQAIVFIGYIILGLFQLAAVMAGLEDWVGLHWIIAAPLALFIAYIPLVGTVVGMFGAVTAWHWSWLQAGGLFFGPFVVILIIAIVSGALESRR</sequence>
<feature type="transmembrane region" description="Helical" evidence="1">
    <location>
        <begin position="6"/>
        <end position="24"/>
    </location>
</feature>
<feature type="transmembrane region" description="Helical" evidence="1">
    <location>
        <begin position="69"/>
        <end position="89"/>
    </location>
</feature>
<accession>A0A1M4TKF7</accession>
<proteinExistence type="predicted"/>
<organism evidence="2 3">
    <name type="scientific">Vibrio gazogenes DSM 21264 = NBRC 103151</name>
    <dbReference type="NCBI Taxonomy" id="1123492"/>
    <lineage>
        <taxon>Bacteria</taxon>
        <taxon>Pseudomonadati</taxon>
        <taxon>Pseudomonadota</taxon>
        <taxon>Gammaproteobacteria</taxon>
        <taxon>Vibrionales</taxon>
        <taxon>Vibrionaceae</taxon>
        <taxon>Vibrio</taxon>
    </lineage>
</organism>
<evidence type="ECO:0000256" key="1">
    <source>
        <dbReference type="SAM" id="Phobius"/>
    </source>
</evidence>
<keyword evidence="3" id="KW-1185">Reference proteome</keyword>
<evidence type="ECO:0000313" key="3">
    <source>
        <dbReference type="Proteomes" id="UP000184159"/>
    </source>
</evidence>
<keyword evidence="1" id="KW-1133">Transmembrane helix</keyword>
<reference evidence="3" key="1">
    <citation type="submission" date="2016-11" db="EMBL/GenBank/DDBJ databases">
        <authorList>
            <person name="Varghese N."/>
            <person name="Submissions S."/>
        </authorList>
    </citation>
    <scope>NUCLEOTIDE SEQUENCE [LARGE SCALE GENOMIC DNA]</scope>
    <source>
        <strain evidence="3">DSM 21264</strain>
    </source>
</reference>
<evidence type="ECO:0000313" key="2">
    <source>
        <dbReference type="EMBL" id="SHE44992.1"/>
    </source>
</evidence>
<dbReference type="AlphaFoldDB" id="A0A1M4TKF7"/>
<dbReference type="EMBL" id="FQUH01000001">
    <property type="protein sequence ID" value="SHE44992.1"/>
    <property type="molecule type" value="Genomic_DNA"/>
</dbReference>